<dbReference type="Gene3D" id="6.10.250.1710">
    <property type="match status" value="1"/>
</dbReference>
<dbReference type="Proteomes" id="UP000053237">
    <property type="component" value="Unassembled WGS sequence"/>
</dbReference>
<evidence type="ECO:0000256" key="1">
    <source>
        <dbReference type="ARBA" id="ARBA00004177"/>
    </source>
</evidence>
<protein>
    <submittedName>
        <fullName evidence="6">Uncharacterized protein</fullName>
    </submittedName>
</protein>
<comment type="caution">
    <text evidence="6">The sequence shown here is derived from an EMBL/GenBank/DDBJ whole genome shotgun (WGS) entry which is preliminary data.</text>
</comment>
<evidence type="ECO:0000256" key="2">
    <source>
        <dbReference type="ARBA" id="ARBA00006190"/>
    </source>
</evidence>
<evidence type="ECO:0000256" key="3">
    <source>
        <dbReference type="ARBA" id="ARBA00022753"/>
    </source>
</evidence>
<reference evidence="6 7" key="1">
    <citation type="submission" date="2012-05" db="EMBL/GenBank/DDBJ databases">
        <title>Recombination and specialization in a pathogen metapopulation.</title>
        <authorList>
            <person name="Gardiner A."/>
            <person name="Kemen E."/>
            <person name="Schultz-Larsen T."/>
            <person name="MacLean D."/>
            <person name="Van Oosterhout C."/>
            <person name="Jones J.D.G."/>
        </authorList>
    </citation>
    <scope>NUCLEOTIDE SEQUENCE [LARGE SCALE GENOMIC DNA]</scope>
    <source>
        <strain evidence="6 7">Ac Nc2</strain>
    </source>
</reference>
<evidence type="ECO:0000256" key="5">
    <source>
        <dbReference type="SAM" id="MobiDB-lite"/>
    </source>
</evidence>
<dbReference type="GO" id="GO:0009898">
    <property type="term" value="C:cytoplasmic side of plasma membrane"/>
    <property type="evidence" value="ECO:0007669"/>
    <property type="project" value="TreeGrafter"/>
</dbReference>
<feature type="region of interest" description="Disordered" evidence="5">
    <location>
        <begin position="1"/>
        <end position="20"/>
    </location>
</feature>
<organism evidence="6 7">
    <name type="scientific">Albugo candida</name>
    <dbReference type="NCBI Taxonomy" id="65357"/>
    <lineage>
        <taxon>Eukaryota</taxon>
        <taxon>Sar</taxon>
        <taxon>Stramenopiles</taxon>
        <taxon>Oomycota</taxon>
        <taxon>Peronosporomycetes</taxon>
        <taxon>Albuginales</taxon>
        <taxon>Albuginaceae</taxon>
        <taxon>Albugo</taxon>
    </lineage>
</organism>
<comment type="similarity">
    <text evidence="2">Belongs to the SNF7 family.</text>
</comment>
<proteinExistence type="inferred from homology"/>
<dbReference type="InterPro" id="IPR005024">
    <property type="entry name" value="Snf7_fam"/>
</dbReference>
<keyword evidence="7" id="KW-1185">Reference proteome</keyword>
<sequence length="235" mass="26405">MNLFRRKTASSHQNTSSQTADTIKKLREQLDTLEKREQHICTKVSSQLQEAKKKSAAKDKRGAIFALKRKKMYENEIEKLQGARMTLETQIMTLESAHVNMETFNAMRSGAGQMKAIHGQISVDTVDNIMDDIQEEMATADEISRAISQPVGTELYDDDELEAELEAMEELSVEESKPAVAEARKPSKVTNTPIPAYNLPEPPTHKVENRTNPIVGAEDEEELEALRRLESSMAM</sequence>
<dbReference type="AlphaFoldDB" id="A0A024GI76"/>
<dbReference type="EMBL" id="CAIX01000133">
    <property type="protein sequence ID" value="CCI46598.1"/>
    <property type="molecule type" value="Genomic_DNA"/>
</dbReference>
<dbReference type="OrthoDB" id="5592979at2759"/>
<dbReference type="Pfam" id="PF03357">
    <property type="entry name" value="Snf7"/>
    <property type="match status" value="1"/>
</dbReference>
<gene>
    <name evidence="6" type="ORF">BN9_075410</name>
</gene>
<keyword evidence="3" id="KW-0967">Endosome</keyword>
<dbReference type="GO" id="GO:0000815">
    <property type="term" value="C:ESCRT III complex"/>
    <property type="evidence" value="ECO:0007669"/>
    <property type="project" value="TreeGrafter"/>
</dbReference>
<feature type="region of interest" description="Disordered" evidence="5">
    <location>
        <begin position="170"/>
        <end position="221"/>
    </location>
</feature>
<dbReference type="PANTHER" id="PTHR22761:SF10">
    <property type="entry name" value="GH13992P"/>
    <property type="match status" value="1"/>
</dbReference>
<dbReference type="Gene3D" id="1.10.287.1060">
    <property type="entry name" value="ESAT-6-like"/>
    <property type="match status" value="1"/>
</dbReference>
<feature type="compositionally biased region" description="Basic and acidic residues" evidence="5">
    <location>
        <begin position="174"/>
        <end position="185"/>
    </location>
</feature>
<evidence type="ECO:0000313" key="7">
    <source>
        <dbReference type="Proteomes" id="UP000053237"/>
    </source>
</evidence>
<dbReference type="FunCoup" id="A0A024GI76">
    <property type="interactions" value="427"/>
</dbReference>
<dbReference type="GO" id="GO:0032511">
    <property type="term" value="P:late endosome to vacuole transport via multivesicular body sorting pathway"/>
    <property type="evidence" value="ECO:0007669"/>
    <property type="project" value="TreeGrafter"/>
</dbReference>
<evidence type="ECO:0000256" key="4">
    <source>
        <dbReference type="SAM" id="Coils"/>
    </source>
</evidence>
<dbReference type="PANTHER" id="PTHR22761">
    <property type="entry name" value="CHARGED MULTIVESICULAR BODY PROTEIN"/>
    <property type="match status" value="1"/>
</dbReference>
<accession>A0A024GI76</accession>
<dbReference type="STRING" id="65357.A0A024GI76"/>
<feature type="compositionally biased region" description="Polar residues" evidence="5">
    <location>
        <begin position="10"/>
        <end position="20"/>
    </location>
</feature>
<name>A0A024GI76_9STRA</name>
<dbReference type="GO" id="GO:0005771">
    <property type="term" value="C:multivesicular body"/>
    <property type="evidence" value="ECO:0007669"/>
    <property type="project" value="TreeGrafter"/>
</dbReference>
<dbReference type="GO" id="GO:0006900">
    <property type="term" value="P:vesicle budding from membrane"/>
    <property type="evidence" value="ECO:0007669"/>
    <property type="project" value="TreeGrafter"/>
</dbReference>
<feature type="coiled-coil region" evidence="4">
    <location>
        <begin position="70"/>
        <end position="97"/>
    </location>
</feature>
<comment type="subcellular location">
    <subcellularLocation>
        <location evidence="1">Endosome</location>
    </subcellularLocation>
</comment>
<evidence type="ECO:0000313" key="6">
    <source>
        <dbReference type="EMBL" id="CCI46598.1"/>
    </source>
</evidence>
<keyword evidence="4" id="KW-0175">Coiled coil</keyword>
<dbReference type="InParanoid" id="A0A024GI76"/>